<protein>
    <submittedName>
        <fullName evidence="1">Uncharacterized protein</fullName>
    </submittedName>
</protein>
<reference evidence="2" key="1">
    <citation type="journal article" date="2019" name="Int. J. Syst. Evol. Microbiol.">
        <title>The Global Catalogue of Microorganisms (GCM) 10K type strain sequencing project: providing services to taxonomists for standard genome sequencing and annotation.</title>
        <authorList>
            <consortium name="The Broad Institute Genomics Platform"/>
            <consortium name="The Broad Institute Genome Sequencing Center for Infectious Disease"/>
            <person name="Wu L."/>
            <person name="Ma J."/>
        </authorList>
    </citation>
    <scope>NUCLEOTIDE SEQUENCE [LARGE SCALE GENOMIC DNA]</scope>
    <source>
        <strain evidence="2">JCM 16601</strain>
    </source>
</reference>
<accession>A0ABP7Q424</accession>
<evidence type="ECO:0000313" key="1">
    <source>
        <dbReference type="EMBL" id="GAA3976213.1"/>
    </source>
</evidence>
<organism evidence="1 2">
    <name type="scientific">Mucilaginibacter dorajii</name>
    <dbReference type="NCBI Taxonomy" id="692994"/>
    <lineage>
        <taxon>Bacteria</taxon>
        <taxon>Pseudomonadati</taxon>
        <taxon>Bacteroidota</taxon>
        <taxon>Sphingobacteriia</taxon>
        <taxon>Sphingobacteriales</taxon>
        <taxon>Sphingobacteriaceae</taxon>
        <taxon>Mucilaginibacter</taxon>
    </lineage>
</organism>
<name>A0ABP7Q424_9SPHI</name>
<proteinExistence type="predicted"/>
<comment type="caution">
    <text evidence="1">The sequence shown here is derived from an EMBL/GenBank/DDBJ whole genome shotgun (WGS) entry which is preliminary data.</text>
</comment>
<keyword evidence="2" id="KW-1185">Reference proteome</keyword>
<evidence type="ECO:0000313" key="2">
    <source>
        <dbReference type="Proteomes" id="UP001500742"/>
    </source>
</evidence>
<gene>
    <name evidence="1" type="ORF">GCM10022210_28630</name>
</gene>
<sequence length="74" mass="8406">MNNSSQQKCFFALKAFALQNGQNLGWDYFALTRQVPAAKTPYVLPPHCPASFCPFSPEAALLTLWGRREHFIFN</sequence>
<dbReference type="EMBL" id="BAAAZC010000019">
    <property type="protein sequence ID" value="GAA3976213.1"/>
    <property type="molecule type" value="Genomic_DNA"/>
</dbReference>
<dbReference type="Proteomes" id="UP001500742">
    <property type="component" value="Unassembled WGS sequence"/>
</dbReference>